<name>A0ABN9QMQ0_9DINO</name>
<dbReference type="Proteomes" id="UP001189429">
    <property type="component" value="Unassembled WGS sequence"/>
</dbReference>
<dbReference type="EMBL" id="CAUYUJ010003673">
    <property type="protein sequence ID" value="CAK0806252.1"/>
    <property type="molecule type" value="Genomic_DNA"/>
</dbReference>
<evidence type="ECO:0000313" key="2">
    <source>
        <dbReference type="EMBL" id="CAK0806252.1"/>
    </source>
</evidence>
<feature type="transmembrane region" description="Helical" evidence="1">
    <location>
        <begin position="148"/>
        <end position="169"/>
    </location>
</feature>
<keyword evidence="1" id="KW-0812">Transmembrane</keyword>
<keyword evidence="1" id="KW-1133">Transmembrane helix</keyword>
<keyword evidence="1" id="KW-0472">Membrane</keyword>
<reference evidence="2" key="1">
    <citation type="submission" date="2023-10" db="EMBL/GenBank/DDBJ databases">
        <authorList>
            <person name="Chen Y."/>
            <person name="Shah S."/>
            <person name="Dougan E. K."/>
            <person name="Thang M."/>
            <person name="Chan C."/>
        </authorList>
    </citation>
    <scope>NUCLEOTIDE SEQUENCE [LARGE SCALE GENOMIC DNA]</scope>
</reference>
<evidence type="ECO:0000313" key="3">
    <source>
        <dbReference type="Proteomes" id="UP001189429"/>
    </source>
</evidence>
<sequence length="213" mass="23039">RLAPAPLLRLSATTAVAPAAERRPPAEPARWPSAEPVVVGRVPAGPQDVGSLHQRTRASFLAAGLTESMVQDVRADMVWTDPSGRSYSASEVRAAFPDGPSSFPASMFPMTLTMKFVAAATTASHPAEPLSEDKVGTSVPRHTMSKRFWAMIWWSVVFVPMVGPALIYAQLRRLASRLAGALSRAAPRRARRAVASVLVTFRTHRERPRPPAP</sequence>
<proteinExistence type="predicted"/>
<gene>
    <name evidence="2" type="ORF">PCOR1329_LOCUS12555</name>
</gene>
<feature type="non-terminal residue" evidence="2">
    <location>
        <position position="1"/>
    </location>
</feature>
<organism evidence="2 3">
    <name type="scientific">Prorocentrum cordatum</name>
    <dbReference type="NCBI Taxonomy" id="2364126"/>
    <lineage>
        <taxon>Eukaryota</taxon>
        <taxon>Sar</taxon>
        <taxon>Alveolata</taxon>
        <taxon>Dinophyceae</taxon>
        <taxon>Prorocentrales</taxon>
        <taxon>Prorocentraceae</taxon>
        <taxon>Prorocentrum</taxon>
    </lineage>
</organism>
<keyword evidence="3" id="KW-1185">Reference proteome</keyword>
<comment type="caution">
    <text evidence="2">The sequence shown here is derived from an EMBL/GenBank/DDBJ whole genome shotgun (WGS) entry which is preliminary data.</text>
</comment>
<accession>A0ABN9QMQ0</accession>
<protein>
    <submittedName>
        <fullName evidence="2">Uncharacterized protein</fullName>
    </submittedName>
</protein>
<evidence type="ECO:0000256" key="1">
    <source>
        <dbReference type="SAM" id="Phobius"/>
    </source>
</evidence>